<dbReference type="RefSeq" id="WP_090418438.1">
    <property type="nucleotide sequence ID" value="NZ_CTEC01000001.1"/>
</dbReference>
<keyword evidence="2" id="KW-1185">Reference proteome</keyword>
<evidence type="ECO:0008006" key="3">
    <source>
        <dbReference type="Google" id="ProtNLM"/>
    </source>
</evidence>
<reference evidence="2" key="1">
    <citation type="submission" date="2015-03" db="EMBL/GenBank/DDBJ databases">
        <authorList>
            <person name="Urmite Genomes"/>
        </authorList>
    </citation>
    <scope>NUCLEOTIDE SEQUENCE [LARGE SCALE GENOMIC DNA]</scope>
    <source>
        <strain evidence="2">CSUR P1344</strain>
    </source>
</reference>
<evidence type="ECO:0000313" key="1">
    <source>
        <dbReference type="EMBL" id="CQD03865.1"/>
    </source>
</evidence>
<protein>
    <recommendedName>
        <fullName evidence="3">PE-PPE domain-containing protein</fullName>
    </recommendedName>
</protein>
<dbReference type="SUPFAM" id="SSF53474">
    <property type="entry name" value="alpha/beta-Hydrolases"/>
    <property type="match status" value="1"/>
</dbReference>
<sequence length="336" mass="34680">MSASWASLAANIAGVKLVRHAIITYNGTWGAGLVQYPSDVVNGLAQYVDDTLCEEVPCPYPATFGFIGGAANAPSYQQSIADGFEWTGNWLAGNPNRTWGVWGYSQGGELAAMVQMALAPGGQLEPYAENFIGGGTFGNPRRMAGAAAPGIGNPGPGWRGISNVNMPSLPTIGAQTVWADYFHSKAGGDPGNDMYPMVPVGAVGKIMTDVYTTATQAQMNNGVLFLQDMVKDLEQIVADSGLLKGLAGGMQGLLDMGVMAGISFLTDLIGVSDLSTATGVDADVAAAVLGLQFLAAPGGPTAPHISYLGEIPGYRNLVGDAVGFLQFIATLTPARA</sequence>
<dbReference type="InterPro" id="IPR029058">
    <property type="entry name" value="AB_hydrolase_fold"/>
</dbReference>
<evidence type="ECO:0000313" key="2">
    <source>
        <dbReference type="Proteomes" id="UP000199601"/>
    </source>
</evidence>
<dbReference type="EMBL" id="CTEC01000001">
    <property type="protein sequence ID" value="CQD03865.1"/>
    <property type="molecule type" value="Genomic_DNA"/>
</dbReference>
<proteinExistence type="predicted"/>
<dbReference type="Gene3D" id="3.40.50.1820">
    <property type="entry name" value="alpha/beta hydrolase"/>
    <property type="match status" value="1"/>
</dbReference>
<name>A0A0U1CXC1_9MYCO</name>
<dbReference type="Proteomes" id="UP000199601">
    <property type="component" value="Unassembled WGS sequence"/>
</dbReference>
<accession>A0A0U1CXC1</accession>
<organism evidence="1 2">
    <name type="scientific">Mycobacterium europaeum</name>
    <dbReference type="NCBI Taxonomy" id="761804"/>
    <lineage>
        <taxon>Bacteria</taxon>
        <taxon>Bacillati</taxon>
        <taxon>Actinomycetota</taxon>
        <taxon>Actinomycetes</taxon>
        <taxon>Mycobacteriales</taxon>
        <taxon>Mycobacteriaceae</taxon>
        <taxon>Mycobacterium</taxon>
        <taxon>Mycobacterium simiae complex</taxon>
    </lineage>
</organism>
<gene>
    <name evidence="1" type="ORF">BN000_00669</name>
</gene>
<dbReference type="AlphaFoldDB" id="A0A0U1CXC1"/>